<dbReference type="Proteomes" id="UP000001542">
    <property type="component" value="Unassembled WGS sequence"/>
</dbReference>
<sequence length="479" mass="55633">MDYKDEDDLPKEIPSKKQVKSFIESSIEAQDYDENQVKSLEKAFIHSIQSGNTDDLIIISNAIQNIMFQYPNELCNTFLADKFHEFLDEIFCEMVSEEDIPTQITTVINLIASLIENSSIIGNFFIEREYSNDANVLMSREETFLTSPCLYLFAVLLLRNAIKKDVDEWIEFMYQAVLIYLNGAPRSSYKYTALICKYVLNDTSIEKTPQLISSMTSVMLTLGYMIELYNAEEYVVLLNQCAIKILSIDMNIIQESDFNEFFNLLNDHFESLLNTRLIKNYEKANYTFFKLIGNVSRDYSISYCKNLINSLQFQVIKLIISECSEETCSEFVHLLAFYLETIDSETVMYVDLRQCEMIGFLKTNLIRGTFKCVEAFLHYFYALTIHDPQDVLSDMIDADIFEETIEQIDSAESQGVIWFLKGLINLLSSLGNTEYNVIVKIYYHEQYMNTFYDLVDDDSDEISELAQTVLSYFPREEKD</sequence>
<dbReference type="VEuPathDB" id="TrichDB:TVAG_236980"/>
<dbReference type="SUPFAM" id="SSF48371">
    <property type="entry name" value="ARM repeat"/>
    <property type="match status" value="1"/>
</dbReference>
<accession>A2DCP8</accession>
<evidence type="ECO:0000313" key="2">
    <source>
        <dbReference type="Proteomes" id="UP000001542"/>
    </source>
</evidence>
<keyword evidence="2" id="KW-1185">Reference proteome</keyword>
<evidence type="ECO:0000313" key="1">
    <source>
        <dbReference type="EMBL" id="EAY21672.1"/>
    </source>
</evidence>
<dbReference type="VEuPathDB" id="TrichDB:TVAGG3_0607490"/>
<reference evidence="1" key="2">
    <citation type="journal article" date="2007" name="Science">
        <title>Draft genome sequence of the sexually transmitted pathogen Trichomonas vaginalis.</title>
        <authorList>
            <person name="Carlton J.M."/>
            <person name="Hirt R.P."/>
            <person name="Silva J.C."/>
            <person name="Delcher A.L."/>
            <person name="Schatz M."/>
            <person name="Zhao Q."/>
            <person name="Wortman J.R."/>
            <person name="Bidwell S.L."/>
            <person name="Alsmark U.C.M."/>
            <person name="Besteiro S."/>
            <person name="Sicheritz-Ponten T."/>
            <person name="Noel C.J."/>
            <person name="Dacks J.B."/>
            <person name="Foster P.G."/>
            <person name="Simillion C."/>
            <person name="Van de Peer Y."/>
            <person name="Miranda-Saavedra D."/>
            <person name="Barton G.J."/>
            <person name="Westrop G.D."/>
            <person name="Mueller S."/>
            <person name="Dessi D."/>
            <person name="Fiori P.L."/>
            <person name="Ren Q."/>
            <person name="Paulsen I."/>
            <person name="Zhang H."/>
            <person name="Bastida-Corcuera F.D."/>
            <person name="Simoes-Barbosa A."/>
            <person name="Brown M.T."/>
            <person name="Hayes R.D."/>
            <person name="Mukherjee M."/>
            <person name="Okumura C.Y."/>
            <person name="Schneider R."/>
            <person name="Smith A.J."/>
            <person name="Vanacova S."/>
            <person name="Villalvazo M."/>
            <person name="Haas B.J."/>
            <person name="Pertea M."/>
            <person name="Feldblyum T.V."/>
            <person name="Utterback T.R."/>
            <person name="Shu C.L."/>
            <person name="Osoegawa K."/>
            <person name="de Jong P.J."/>
            <person name="Hrdy I."/>
            <person name="Horvathova L."/>
            <person name="Zubacova Z."/>
            <person name="Dolezal P."/>
            <person name="Malik S.B."/>
            <person name="Logsdon J.M. Jr."/>
            <person name="Henze K."/>
            <person name="Gupta A."/>
            <person name="Wang C.C."/>
            <person name="Dunne R.L."/>
            <person name="Upcroft J.A."/>
            <person name="Upcroft P."/>
            <person name="White O."/>
            <person name="Salzberg S.L."/>
            <person name="Tang P."/>
            <person name="Chiu C.-H."/>
            <person name="Lee Y.-S."/>
            <person name="Embley T.M."/>
            <person name="Coombs G.H."/>
            <person name="Mottram J.C."/>
            <person name="Tachezy J."/>
            <person name="Fraser-Liggett C.M."/>
            <person name="Johnson P.J."/>
        </authorList>
    </citation>
    <scope>NUCLEOTIDE SEQUENCE [LARGE SCALE GENOMIC DNA]</scope>
    <source>
        <strain evidence="1">G3</strain>
    </source>
</reference>
<proteinExistence type="predicted"/>
<dbReference type="EMBL" id="DS113188">
    <property type="protein sequence ID" value="EAY21672.1"/>
    <property type="molecule type" value="Genomic_DNA"/>
</dbReference>
<dbReference type="RefSeq" id="XP_001582658.1">
    <property type="nucleotide sequence ID" value="XM_001582608.1"/>
</dbReference>
<dbReference type="InParanoid" id="A2DCP8"/>
<dbReference type="KEGG" id="tva:5467247"/>
<name>A2DCP8_TRIV3</name>
<gene>
    <name evidence="1" type="ORF">TVAG_236980</name>
</gene>
<dbReference type="AlphaFoldDB" id="A2DCP8"/>
<protein>
    <submittedName>
        <fullName evidence="1">Uncharacterized protein</fullName>
    </submittedName>
</protein>
<reference evidence="1" key="1">
    <citation type="submission" date="2006-10" db="EMBL/GenBank/DDBJ databases">
        <authorList>
            <person name="Amadeo P."/>
            <person name="Zhao Q."/>
            <person name="Wortman J."/>
            <person name="Fraser-Liggett C."/>
            <person name="Carlton J."/>
        </authorList>
    </citation>
    <scope>NUCLEOTIDE SEQUENCE</scope>
    <source>
        <strain evidence="1">G3</strain>
    </source>
</reference>
<organism evidence="1 2">
    <name type="scientific">Trichomonas vaginalis (strain ATCC PRA-98 / G3)</name>
    <dbReference type="NCBI Taxonomy" id="412133"/>
    <lineage>
        <taxon>Eukaryota</taxon>
        <taxon>Metamonada</taxon>
        <taxon>Parabasalia</taxon>
        <taxon>Trichomonadida</taxon>
        <taxon>Trichomonadidae</taxon>
        <taxon>Trichomonas</taxon>
    </lineage>
</organism>
<dbReference type="InterPro" id="IPR016024">
    <property type="entry name" value="ARM-type_fold"/>
</dbReference>
<dbReference type="SMR" id="A2DCP8"/>